<dbReference type="Pfam" id="PF20519">
    <property type="entry name" value="Polycystin_dom"/>
    <property type="match status" value="1"/>
</dbReference>
<dbReference type="PANTHER" id="PTHR10877">
    <property type="entry name" value="POLYCYSTIN FAMILY MEMBER"/>
    <property type="match status" value="1"/>
</dbReference>
<dbReference type="Pfam" id="PF08016">
    <property type="entry name" value="PKD_channel"/>
    <property type="match status" value="1"/>
</dbReference>
<evidence type="ECO:0000259" key="10">
    <source>
        <dbReference type="Pfam" id="PF20519"/>
    </source>
</evidence>
<dbReference type="OrthoDB" id="5322100at2759"/>
<feature type="transmembrane region" description="Helical" evidence="8">
    <location>
        <begin position="531"/>
        <end position="551"/>
    </location>
</feature>
<name>A0A6P8X1J3_DROAB</name>
<dbReference type="InterPro" id="IPR046791">
    <property type="entry name" value="Polycystin_dom"/>
</dbReference>
<keyword evidence="3 8" id="KW-0812">Transmembrane</keyword>
<dbReference type="GO" id="GO:0016020">
    <property type="term" value="C:membrane"/>
    <property type="evidence" value="ECO:0007669"/>
    <property type="project" value="UniProtKB-SubCell"/>
</dbReference>
<evidence type="ECO:0000256" key="1">
    <source>
        <dbReference type="ARBA" id="ARBA00004141"/>
    </source>
</evidence>
<feature type="transmembrane region" description="Helical" evidence="8">
    <location>
        <begin position="416"/>
        <end position="440"/>
    </location>
</feature>
<keyword evidence="6" id="KW-0325">Glycoprotein</keyword>
<evidence type="ECO:0000313" key="11">
    <source>
        <dbReference type="Proteomes" id="UP000515160"/>
    </source>
</evidence>
<evidence type="ECO:0000313" key="12">
    <source>
        <dbReference type="RefSeq" id="XP_034105593.1"/>
    </source>
</evidence>
<feature type="region of interest" description="Disordered" evidence="7">
    <location>
        <begin position="662"/>
        <end position="684"/>
    </location>
</feature>
<dbReference type="GO" id="GO:0005509">
    <property type="term" value="F:calcium ion binding"/>
    <property type="evidence" value="ECO:0007669"/>
    <property type="project" value="InterPro"/>
</dbReference>
<feature type="domain" description="Polycystin" evidence="10">
    <location>
        <begin position="170"/>
        <end position="368"/>
    </location>
</feature>
<dbReference type="GO" id="GO:0050982">
    <property type="term" value="P:detection of mechanical stimulus"/>
    <property type="evidence" value="ECO:0007669"/>
    <property type="project" value="TreeGrafter"/>
</dbReference>
<dbReference type="RefSeq" id="XP_034105593.1">
    <property type="nucleotide sequence ID" value="XM_034249702.2"/>
</dbReference>
<evidence type="ECO:0000256" key="4">
    <source>
        <dbReference type="ARBA" id="ARBA00022989"/>
    </source>
</evidence>
<evidence type="ECO:0000256" key="6">
    <source>
        <dbReference type="ARBA" id="ARBA00023180"/>
    </source>
</evidence>
<feature type="transmembrane region" description="Helical" evidence="8">
    <location>
        <begin position="460"/>
        <end position="480"/>
    </location>
</feature>
<dbReference type="InterPro" id="IPR051223">
    <property type="entry name" value="Polycystin"/>
</dbReference>
<keyword evidence="4 8" id="KW-1133">Transmembrane helix</keyword>
<reference evidence="12" key="1">
    <citation type="submission" date="2025-08" db="UniProtKB">
        <authorList>
            <consortium name="RefSeq"/>
        </authorList>
    </citation>
    <scope>IDENTIFICATION</scope>
    <source>
        <strain evidence="12">15112-1751.03</strain>
        <tissue evidence="12">Whole Adult</tissue>
    </source>
</reference>
<gene>
    <name evidence="12" type="primary">LOC117568829</name>
</gene>
<protein>
    <submittedName>
        <fullName evidence="12">Polycystin-2</fullName>
    </submittedName>
</protein>
<evidence type="ECO:0000256" key="8">
    <source>
        <dbReference type="SAM" id="Phobius"/>
    </source>
</evidence>
<dbReference type="PRINTS" id="PR01433">
    <property type="entry name" value="POLYCYSTIN2"/>
</dbReference>
<dbReference type="Proteomes" id="UP000515160">
    <property type="component" value="Chromosome 3"/>
</dbReference>
<evidence type="ECO:0000256" key="2">
    <source>
        <dbReference type="ARBA" id="ARBA00007200"/>
    </source>
</evidence>
<keyword evidence="5 8" id="KW-0472">Membrane</keyword>
<feature type="region of interest" description="Disordered" evidence="7">
    <location>
        <begin position="720"/>
        <end position="757"/>
    </location>
</feature>
<accession>A0A6P8X1J3</accession>
<feature type="transmembrane region" description="Helical" evidence="8">
    <location>
        <begin position="563"/>
        <end position="590"/>
    </location>
</feature>
<feature type="transmembrane region" description="Helical" evidence="8">
    <location>
        <begin position="9"/>
        <end position="29"/>
    </location>
</feature>
<feature type="domain" description="Polycystin cation channel PKD1/PKD2" evidence="9">
    <location>
        <begin position="372"/>
        <end position="595"/>
    </location>
</feature>
<feature type="transmembrane region" description="Helical" evidence="8">
    <location>
        <begin position="374"/>
        <end position="396"/>
    </location>
</feature>
<keyword evidence="11" id="KW-1185">Reference proteome</keyword>
<evidence type="ECO:0000259" key="9">
    <source>
        <dbReference type="Pfam" id="PF08016"/>
    </source>
</evidence>
<organism evidence="11 12">
    <name type="scientific">Drosophila albomicans</name>
    <name type="common">Fruit fly</name>
    <dbReference type="NCBI Taxonomy" id="7291"/>
    <lineage>
        <taxon>Eukaryota</taxon>
        <taxon>Metazoa</taxon>
        <taxon>Ecdysozoa</taxon>
        <taxon>Arthropoda</taxon>
        <taxon>Hexapoda</taxon>
        <taxon>Insecta</taxon>
        <taxon>Pterygota</taxon>
        <taxon>Neoptera</taxon>
        <taxon>Endopterygota</taxon>
        <taxon>Diptera</taxon>
        <taxon>Brachycera</taxon>
        <taxon>Muscomorpha</taxon>
        <taxon>Ephydroidea</taxon>
        <taxon>Drosophilidae</taxon>
        <taxon>Drosophila</taxon>
    </lineage>
</organism>
<dbReference type="InterPro" id="IPR003915">
    <property type="entry name" value="PKD_2"/>
</dbReference>
<dbReference type="GeneID" id="117568829"/>
<feature type="transmembrane region" description="Helical" evidence="8">
    <location>
        <begin position="500"/>
        <end position="524"/>
    </location>
</feature>
<dbReference type="AlphaFoldDB" id="A0A6P8X1J3"/>
<comment type="subcellular location">
    <subcellularLocation>
        <location evidence="1">Membrane</location>
        <topology evidence="1">Multi-pass membrane protein</topology>
    </subcellularLocation>
</comment>
<dbReference type="InterPro" id="IPR013122">
    <property type="entry name" value="PKD1_2_channel"/>
</dbReference>
<comment type="similarity">
    <text evidence="2">Belongs to the polycystin family.</text>
</comment>
<evidence type="ECO:0000256" key="5">
    <source>
        <dbReference type="ARBA" id="ARBA00023136"/>
    </source>
</evidence>
<evidence type="ECO:0000256" key="7">
    <source>
        <dbReference type="SAM" id="MobiDB-lite"/>
    </source>
</evidence>
<feature type="compositionally biased region" description="Basic and acidic residues" evidence="7">
    <location>
        <begin position="720"/>
        <end position="729"/>
    </location>
</feature>
<feature type="transmembrane region" description="Helical" evidence="8">
    <location>
        <begin position="41"/>
        <end position="66"/>
    </location>
</feature>
<evidence type="ECO:0000256" key="3">
    <source>
        <dbReference type="ARBA" id="ARBA00022692"/>
    </source>
</evidence>
<dbReference type="GO" id="GO:0005262">
    <property type="term" value="F:calcium channel activity"/>
    <property type="evidence" value="ECO:0007669"/>
    <property type="project" value="TreeGrafter"/>
</dbReference>
<dbReference type="PANTHER" id="PTHR10877:SF183">
    <property type="entry name" value="AT14535P-RELATED"/>
    <property type="match status" value="1"/>
</dbReference>
<sequence length="757" mass="89080">MKKKSSRRLFFLLTVFIILCCVGVAYYFAGVEHETEHLKNMLVSIVIVLLFQMIIAEPIKFILFAIDEATWPSKIPKYSPYEPEEDEKYNRLDFLKQRLPGLRVQMLINERYRDYTLNDEYKLIVEDLFLYGKYFLVLTLMVLVHRDELLYHNTKMMQRLFTDNHTDYMGLKNVYHLNQLFDFVQSSLVTAFDSDDEDTGVNYWVHSEPNKMLGVARLRQLRLIKEQFGWNDPEFSNLKYMPNWELPYRRLHYADKYWRIYEPWLPIDDHSDLMDAILMNFDHVGYFQNYPELRGYVTVLARNKQNSMKILDFLSEYNWLNYNTSVVFLDFTLYNVDANMFSVCTLRVENTPFGSIIPKVDCDSVRLIEELEQLSFGSIIVLVIYIIVVLQFSYAFVRTVWYTPVKIKSFWNKMDLIIIVLNVLVIGLMLVRATIVHGLLKRLEGANKLEYLNFHAPARLHSLTTILIGFLICLTTLRLWRVLQFSKVFLLFTQTFALAWKAFAMTIAMIMITLVAFGIAFVIINGNNSVHFLRVITSITTTLCFACGFSTTINPKEVLYGGFYLGILLYAMMGFVVTILLMNVLITTIADYFQTARAVRDAQTKRRISFFEFLRVEYSGFFEFFLRKLPWWRKPYKRNNRTVAENIQRKLDRRELSAKSKLRRKREVISASRQKPPPPKDEETLQAEYRDRIEHVLAVSNMLNTQMEILKLMLIARNSTKKETTEQDKNNPFVDTDESSEDEIKKPQGRKPNTNTK</sequence>
<proteinExistence type="inferred from homology"/>